<keyword evidence="8" id="KW-1185">Reference proteome</keyword>
<feature type="domain" description="Sulfotransferase" evidence="6">
    <location>
        <begin position="722"/>
        <end position="781"/>
    </location>
</feature>
<organism evidence="7 8">
    <name type="scientific">Brassica rapa subsp. trilocularis</name>
    <dbReference type="NCBI Taxonomy" id="1813537"/>
    <lineage>
        <taxon>Eukaryota</taxon>
        <taxon>Viridiplantae</taxon>
        <taxon>Streptophyta</taxon>
        <taxon>Embryophyta</taxon>
        <taxon>Tracheophyta</taxon>
        <taxon>Spermatophyta</taxon>
        <taxon>Magnoliopsida</taxon>
        <taxon>eudicotyledons</taxon>
        <taxon>Gunneridae</taxon>
        <taxon>Pentapetalae</taxon>
        <taxon>rosids</taxon>
        <taxon>malvids</taxon>
        <taxon>Brassicales</taxon>
        <taxon>Brassicaceae</taxon>
        <taxon>Brassiceae</taxon>
        <taxon>Brassica</taxon>
    </lineage>
</organism>
<reference evidence="7 8" key="1">
    <citation type="submission" date="2021-03" db="EMBL/GenBank/DDBJ databases">
        <authorList>
            <person name="King G.J."/>
            <person name="Bancroft I."/>
            <person name="Baten A."/>
            <person name="Bloomfield J."/>
            <person name="Borpatragohain P."/>
            <person name="He Z."/>
            <person name="Irish N."/>
            <person name="Irwin J."/>
            <person name="Liu K."/>
            <person name="Mauleon R.P."/>
            <person name="Moore J."/>
            <person name="Morris R."/>
            <person name="Ostergaard L."/>
            <person name="Wang B."/>
            <person name="Wells R."/>
        </authorList>
    </citation>
    <scope>NUCLEOTIDE SEQUENCE [LARGE SCALE GENOMIC DNA]</scope>
    <source>
        <strain evidence="7">R-o-18</strain>
        <tissue evidence="7">Leaf</tissue>
    </source>
</reference>
<dbReference type="Proteomes" id="UP000823674">
    <property type="component" value="Chromosome A09"/>
</dbReference>
<dbReference type="InterPro" id="IPR027417">
    <property type="entry name" value="P-loop_NTPase"/>
</dbReference>
<protein>
    <recommendedName>
        <fullName evidence="6">Sulfotransferase domain-containing protein</fullName>
    </recommendedName>
</protein>
<proteinExistence type="inferred from homology"/>
<dbReference type="InterPro" id="IPR016069">
    <property type="entry name" value="Translin_C"/>
</dbReference>
<accession>A0ABQ7LDR2</accession>
<keyword evidence="5" id="KW-0539">Nucleus</keyword>
<evidence type="ECO:0000256" key="5">
    <source>
        <dbReference type="ARBA" id="ARBA00023242"/>
    </source>
</evidence>
<dbReference type="InterPro" id="IPR036081">
    <property type="entry name" value="Translin_sf"/>
</dbReference>
<dbReference type="Gene3D" id="1.20.58.190">
    <property type="entry name" value="Translin, domain 1"/>
    <property type="match status" value="1"/>
</dbReference>
<evidence type="ECO:0000313" key="8">
    <source>
        <dbReference type="Proteomes" id="UP000823674"/>
    </source>
</evidence>
<dbReference type="InterPro" id="IPR000863">
    <property type="entry name" value="Sulfotransferase_dom"/>
</dbReference>
<gene>
    <name evidence="7" type="primary">A09p029080.1_BraROA</name>
    <name evidence="7" type="ORF">IGI04_035184</name>
</gene>
<dbReference type="SUPFAM" id="SSF52540">
    <property type="entry name" value="P-loop containing nucleoside triphosphate hydrolases"/>
    <property type="match status" value="2"/>
</dbReference>
<comment type="caution">
    <text evidence="7">The sequence shown here is derived from an EMBL/GenBank/DDBJ whole genome shotgun (WGS) entry which is preliminary data.</text>
</comment>
<dbReference type="InterPro" id="IPR016068">
    <property type="entry name" value="Translin_N"/>
</dbReference>
<dbReference type="Gene3D" id="1.20.58.200">
    <property type="entry name" value="Translin, domain 2"/>
    <property type="match status" value="1"/>
</dbReference>
<name>A0ABQ7LDR2_BRACM</name>
<dbReference type="Gene3D" id="3.40.50.300">
    <property type="entry name" value="P-loop containing nucleotide triphosphate hydrolases"/>
    <property type="match status" value="2"/>
</dbReference>
<dbReference type="CDD" id="cd14820">
    <property type="entry name" value="TRAX"/>
    <property type="match status" value="1"/>
</dbReference>
<evidence type="ECO:0000256" key="2">
    <source>
        <dbReference type="ARBA" id="ARBA00004496"/>
    </source>
</evidence>
<evidence type="ECO:0000313" key="7">
    <source>
        <dbReference type="EMBL" id="KAG5383714.1"/>
    </source>
</evidence>
<dbReference type="Pfam" id="PF00685">
    <property type="entry name" value="Sulfotransfer_1"/>
    <property type="match status" value="2"/>
</dbReference>
<comment type="similarity">
    <text evidence="3">Belongs to the translin family.</text>
</comment>
<dbReference type="EMBL" id="JADBGQ010000008">
    <property type="protein sequence ID" value="KAG5383714.1"/>
    <property type="molecule type" value="Genomic_DNA"/>
</dbReference>
<evidence type="ECO:0000256" key="3">
    <source>
        <dbReference type="ARBA" id="ARBA00005902"/>
    </source>
</evidence>
<evidence type="ECO:0000259" key="6">
    <source>
        <dbReference type="Pfam" id="PF00685"/>
    </source>
</evidence>
<comment type="subcellular location">
    <subcellularLocation>
        <location evidence="2">Cytoplasm</location>
    </subcellularLocation>
    <subcellularLocation>
        <location evidence="1">Nucleus</location>
    </subcellularLocation>
</comment>
<keyword evidence="4" id="KW-0963">Cytoplasm</keyword>
<feature type="domain" description="Sulfotransferase" evidence="6">
    <location>
        <begin position="389"/>
        <end position="642"/>
    </location>
</feature>
<dbReference type="InterPro" id="IPR002848">
    <property type="entry name" value="Translin_fam"/>
</dbReference>
<evidence type="ECO:0000256" key="1">
    <source>
        <dbReference type="ARBA" id="ARBA00004123"/>
    </source>
</evidence>
<evidence type="ECO:0000256" key="4">
    <source>
        <dbReference type="ARBA" id="ARBA00022490"/>
    </source>
</evidence>
<sequence length="812" mass="92410">MWSCSSAFQRVASLMFMAPKLKPQRLHQIAETGAEQLVKKARTMTTESSMKDAFSQYADYLNNFNEKRERVVKASRDITMNSKKVIFQVHRLSKDNKEEVLEKAGKDLEAVREQHFARLMKELQGTDFWKLRRAYSPGVQEYVEAATFYKFCVSGTLSTLDEINSTLLPLSDPSLEALQINILDYILGLADLTGELMRMAIGRISDGEVEFAQRICQFVRQIHRELLLVVPQMDDSYDMKSKMEVMLQSVIKIENACFSVHVRGSEYIPLLGDDAPTSFLLGGADYGCCGGTFKALDSEISLLQDFLSMNGKTKCRNCSLLSAMSSSASSVPDYLRDEKLTQETRDLISSLPSEKGWLVSQIYQFQGRWHTEALLQGILTCQKHFEAKDSDIILVTNPKSGTTWLKSLLFALINRHKFPVSSGDHPLLVTNPHLLVPFMEGVYYESPDFDFSLLPFPRLMNTHISHLSLPESVKSSSCKIVYCCRNPKDMFVSLWHFGKKLAPQETADYPIEKAVEAFCQGKFIGGPFWDHVLEYWYESRKNPNKVLFVTYEELKKQTGDMVKRMAEFLGCGFTAEEEVSEIVNLCSFESLSSLEINRQGKLPNGIEINAFFRKGETGGWRDTLSESLADAIDRTTEEKFGSSDNVQKIKQVLAGEELSKQRTLRSLCCKTLYDIILVNSPKSVTTWLKALVFALVYRQELQTLESHPLLDNNSQSHCPFPSHSLFPESTKKSSCKVVCCCRNPKDVFVSLWYFMKSLILKEMLGVQWMKWLVGFAESRLFMDPFGLESCLNIGKERYAVILTRIQGKFFRF</sequence>
<dbReference type="Pfam" id="PF01997">
    <property type="entry name" value="Translin"/>
    <property type="match status" value="1"/>
</dbReference>
<dbReference type="SUPFAM" id="SSF74784">
    <property type="entry name" value="Translin"/>
    <property type="match status" value="1"/>
</dbReference>
<dbReference type="PANTHER" id="PTHR10741">
    <property type="entry name" value="TRANSLIN AND TRANSLIN ASSOCIATED PROTEIN X"/>
    <property type="match status" value="1"/>
</dbReference>